<sequence>MNKILLLGLLVPLVIGGIVLADSFFGTLANITYNITSTSNNNVIIPANINLGNLTAGMSGNYSTTAKMSLTSSGYYKFKLNDGALEGEFSNFTVILKFANYTVELTKDHHESEKIYIPSGNYTVTILIYYQVSEHAHNASVSNEGLIYVKETNS</sequence>
<dbReference type="GeneID" id="36838489"/>
<protein>
    <submittedName>
        <fullName evidence="1">Uncharacterized protein</fullName>
    </submittedName>
</protein>
<dbReference type="Proteomes" id="UP000248410">
    <property type="component" value="Chromosome"/>
</dbReference>
<organism evidence="1 2">
    <name type="scientific">Acidianus sulfidivorans JP7</name>
    <dbReference type="NCBI Taxonomy" id="619593"/>
    <lineage>
        <taxon>Archaea</taxon>
        <taxon>Thermoproteota</taxon>
        <taxon>Thermoprotei</taxon>
        <taxon>Sulfolobales</taxon>
        <taxon>Sulfolobaceae</taxon>
        <taxon>Acidianus</taxon>
    </lineage>
</organism>
<name>A0A2U9IPM0_9CREN</name>
<accession>A0A2U9IPM0</accession>
<dbReference type="OrthoDB" id="36941at2157"/>
<proteinExistence type="predicted"/>
<keyword evidence="2" id="KW-1185">Reference proteome</keyword>
<evidence type="ECO:0000313" key="2">
    <source>
        <dbReference type="Proteomes" id="UP000248410"/>
    </source>
</evidence>
<dbReference type="KEGG" id="asul:DFR86_10930"/>
<evidence type="ECO:0000313" key="1">
    <source>
        <dbReference type="EMBL" id="AWR97998.1"/>
    </source>
</evidence>
<dbReference type="EMBL" id="CP029288">
    <property type="protein sequence ID" value="AWR97998.1"/>
    <property type="molecule type" value="Genomic_DNA"/>
</dbReference>
<dbReference type="RefSeq" id="WP_110380888.1">
    <property type="nucleotide sequence ID" value="NZ_CP029288.2"/>
</dbReference>
<reference evidence="1 2" key="1">
    <citation type="submission" date="2018-05" db="EMBL/GenBank/DDBJ databases">
        <title>Complete Genome Sequences of Extremely Thermoacidophilic, Metal-Mobilizing Type-Strain Members of the Archaeal Family Sulfolobaceae: Acidianus brierleyi DSM-1651T, Acidianus sulfidivorans DSM-18786T, Metallosphaera hakonensis DSM-7519T, and Metallosphaera prunae DSM-10039T.</title>
        <authorList>
            <person name="Counts J.A."/>
            <person name="Kelly R.M."/>
        </authorList>
    </citation>
    <scope>NUCLEOTIDE SEQUENCE [LARGE SCALE GENOMIC DNA]</scope>
    <source>
        <strain evidence="1 2">JP7</strain>
    </source>
</reference>
<dbReference type="AlphaFoldDB" id="A0A2U9IPM0"/>
<gene>
    <name evidence="1" type="ORF">DFR86_10930</name>
</gene>